<protein>
    <recommendedName>
        <fullName evidence="5">RING-type domain-containing protein</fullName>
    </recommendedName>
</protein>
<dbReference type="RefSeq" id="WP_249701190.1">
    <property type="nucleotide sequence ID" value="NZ_JAMFLX010000027.1"/>
</dbReference>
<feature type="region of interest" description="Disordered" evidence="1">
    <location>
        <begin position="197"/>
        <end position="234"/>
    </location>
</feature>
<evidence type="ECO:0000313" key="4">
    <source>
        <dbReference type="Proteomes" id="UP001203338"/>
    </source>
</evidence>
<sequence length="624" mass="70133">MDNIVGYLVSVVLTILISVAPIHTLAMFNGVDSKSPPTQHPIEFICPACSGILEEACQTQCGCRYHPKCAENLILQTIPCPRCEGDLIEITLPRDRAIERTIKNYLGKVAAREQAKMTMEIMKVDEQVFSPGVESKEKKLTGHTCIWCEYGCDEDTETYSADDQSYYHTACLVEAFEYQKKVKANSTKSEVSDYCLTPEQSREEQATGGEASAPGYTVISSSQLITQPDDGDGDRDREFTLSIPLTASTRSTSIFRTNSFSLNRRKVFHFKQGLEKAYGSFRPLPLEWRLLHMYNPEVLLSGDIVSGVKHLLNRYPEIPGYDFPDGQVSELRRVTRAETRKLKSGEYLVLFTLSDRDVHDEGANFIVISRKKNESDWVVGDVTNKLASDEYCLMVASPEKSGEKCLQCFTRPEVEQVVFTALFYALSFGREHSVLLTPFSSSVGNKILILDILGSRQIEADRPSPVFLTIRNILKMVALASGFQPYAFHDHGLGILSPLKKWLQAKRENREAGDMPGLDVVIQDTLSSQGAERPLETDDQVLQEIKLLSDRKGGVLKLFLRATGDGYEDDCSYYLFLESGTYYLFSPTYEVLSVFSTRDSKAVESLIRFILLGFQPQERQVTHF</sequence>
<name>A0ABT0PJJ7_9GAMM</name>
<reference evidence="3 4" key="1">
    <citation type="submission" date="2022-05" db="EMBL/GenBank/DDBJ databases">
        <authorList>
            <person name="Park J.-S."/>
        </authorList>
    </citation>
    <scope>NUCLEOTIDE SEQUENCE [LARGE SCALE GENOMIC DNA]</scope>
    <source>
        <strain evidence="3 4">2012CJ34-2</strain>
    </source>
</reference>
<feature type="transmembrane region" description="Helical" evidence="2">
    <location>
        <begin position="7"/>
        <end position="28"/>
    </location>
</feature>
<comment type="caution">
    <text evidence="3">The sequence shown here is derived from an EMBL/GenBank/DDBJ whole genome shotgun (WGS) entry which is preliminary data.</text>
</comment>
<evidence type="ECO:0000313" key="3">
    <source>
        <dbReference type="EMBL" id="MCL6271564.1"/>
    </source>
</evidence>
<keyword evidence="2" id="KW-0472">Membrane</keyword>
<organism evidence="3 4">
    <name type="scientific">Parendozoicomonas callyspongiae</name>
    <dbReference type="NCBI Taxonomy" id="2942213"/>
    <lineage>
        <taxon>Bacteria</taxon>
        <taxon>Pseudomonadati</taxon>
        <taxon>Pseudomonadota</taxon>
        <taxon>Gammaproteobacteria</taxon>
        <taxon>Oceanospirillales</taxon>
        <taxon>Endozoicomonadaceae</taxon>
        <taxon>Parendozoicomonas</taxon>
    </lineage>
</organism>
<dbReference type="Proteomes" id="UP001203338">
    <property type="component" value="Unassembled WGS sequence"/>
</dbReference>
<gene>
    <name evidence="3" type="ORF">M3P05_16735</name>
</gene>
<evidence type="ECO:0000256" key="2">
    <source>
        <dbReference type="SAM" id="Phobius"/>
    </source>
</evidence>
<dbReference type="EMBL" id="JAMFLX010000027">
    <property type="protein sequence ID" value="MCL6271564.1"/>
    <property type="molecule type" value="Genomic_DNA"/>
</dbReference>
<evidence type="ECO:0000256" key="1">
    <source>
        <dbReference type="SAM" id="MobiDB-lite"/>
    </source>
</evidence>
<keyword evidence="4" id="KW-1185">Reference proteome</keyword>
<keyword evidence="2" id="KW-0812">Transmembrane</keyword>
<accession>A0ABT0PJJ7</accession>
<proteinExistence type="predicted"/>
<dbReference type="SUPFAM" id="SSF57850">
    <property type="entry name" value="RING/U-box"/>
    <property type="match status" value="1"/>
</dbReference>
<dbReference type="Gene3D" id="3.30.40.10">
    <property type="entry name" value="Zinc/RING finger domain, C3HC4 (zinc finger)"/>
    <property type="match status" value="1"/>
</dbReference>
<keyword evidence="2" id="KW-1133">Transmembrane helix</keyword>
<dbReference type="InterPro" id="IPR013083">
    <property type="entry name" value="Znf_RING/FYVE/PHD"/>
</dbReference>
<evidence type="ECO:0008006" key="5">
    <source>
        <dbReference type="Google" id="ProtNLM"/>
    </source>
</evidence>